<reference evidence="2" key="1">
    <citation type="journal article" date="2021" name="Genome Biol. Evol.">
        <title>A High-Quality Reference Genome for a Parasitic Bivalve with Doubly Uniparental Inheritance (Bivalvia: Unionida).</title>
        <authorList>
            <person name="Smith C.H."/>
        </authorList>
    </citation>
    <scope>NUCLEOTIDE SEQUENCE</scope>
    <source>
        <strain evidence="2">CHS0354</strain>
    </source>
</reference>
<protein>
    <recommendedName>
        <fullName evidence="4">Protein quiver</fullName>
    </recommendedName>
</protein>
<evidence type="ECO:0000256" key="1">
    <source>
        <dbReference type="SAM" id="SignalP"/>
    </source>
</evidence>
<keyword evidence="1" id="KW-0732">Signal</keyword>
<comment type="caution">
    <text evidence="2">The sequence shown here is derived from an EMBL/GenBank/DDBJ whole genome shotgun (WGS) entry which is preliminary data.</text>
</comment>
<reference evidence="2" key="2">
    <citation type="journal article" date="2021" name="Genome Biol. Evol.">
        <title>Developing a high-quality reference genome for a parasitic bivalve with doubly uniparental inheritance (Bivalvia: Unionida).</title>
        <authorList>
            <person name="Smith C.H."/>
        </authorList>
    </citation>
    <scope>NUCLEOTIDE SEQUENCE</scope>
    <source>
        <strain evidence="2">CHS0354</strain>
        <tissue evidence="2">Mantle</tissue>
    </source>
</reference>
<feature type="chain" id="PRO_5041935099" description="Protein quiver" evidence="1">
    <location>
        <begin position="25"/>
        <end position="172"/>
    </location>
</feature>
<proteinExistence type="predicted"/>
<gene>
    <name evidence="2" type="ORF">CHS0354_017674</name>
</gene>
<evidence type="ECO:0008006" key="4">
    <source>
        <dbReference type="Google" id="ProtNLM"/>
    </source>
</evidence>
<keyword evidence="3" id="KW-1185">Reference proteome</keyword>
<accession>A0AAE0S7P1</accession>
<reference evidence="2" key="3">
    <citation type="submission" date="2023-05" db="EMBL/GenBank/DDBJ databases">
        <authorList>
            <person name="Smith C.H."/>
        </authorList>
    </citation>
    <scope>NUCLEOTIDE SEQUENCE</scope>
    <source>
        <strain evidence="2">CHS0354</strain>
        <tissue evidence="2">Mantle</tissue>
    </source>
</reference>
<evidence type="ECO:0000313" key="3">
    <source>
        <dbReference type="Proteomes" id="UP001195483"/>
    </source>
</evidence>
<dbReference type="PANTHER" id="PTHR38332:SF1">
    <property type="entry name" value="RE49668P"/>
    <property type="match status" value="1"/>
</dbReference>
<dbReference type="AlphaFoldDB" id="A0AAE0S7P1"/>
<name>A0AAE0S7P1_9BIVA</name>
<dbReference type="Proteomes" id="UP001195483">
    <property type="component" value="Unassembled WGS sequence"/>
</dbReference>
<dbReference type="PANTHER" id="PTHR38332">
    <property type="entry name" value="PROTEIN CBG11604"/>
    <property type="match status" value="1"/>
</dbReference>
<dbReference type="EMBL" id="JAEAOA010001092">
    <property type="protein sequence ID" value="KAK3586881.1"/>
    <property type="molecule type" value="Genomic_DNA"/>
</dbReference>
<evidence type="ECO:0000313" key="2">
    <source>
        <dbReference type="EMBL" id="KAK3586881.1"/>
    </source>
</evidence>
<organism evidence="2 3">
    <name type="scientific">Potamilus streckersoni</name>
    <dbReference type="NCBI Taxonomy" id="2493646"/>
    <lineage>
        <taxon>Eukaryota</taxon>
        <taxon>Metazoa</taxon>
        <taxon>Spiralia</taxon>
        <taxon>Lophotrochozoa</taxon>
        <taxon>Mollusca</taxon>
        <taxon>Bivalvia</taxon>
        <taxon>Autobranchia</taxon>
        <taxon>Heteroconchia</taxon>
        <taxon>Palaeoheterodonta</taxon>
        <taxon>Unionida</taxon>
        <taxon>Unionoidea</taxon>
        <taxon>Unionidae</taxon>
        <taxon>Ambleminae</taxon>
        <taxon>Lampsilini</taxon>
        <taxon>Potamilus</taxon>
    </lineage>
</organism>
<sequence length="172" mass="19546">MLFRWDSAFILYVTVCCFFQEVKVVKTIGCFVCTSFNHNNPDCEDNFNNTNNKFYKEECWAGRRDRLGLFPGTECVKMIANDDKSGFSLTVRDCVVDSGGTNEETELGRQSHCGWMREIEYNGRRMRGCILSCSTDACNRGVSLIYSWKYILFAVLVLSAVNNDVISVLCGM</sequence>
<feature type="signal peptide" evidence="1">
    <location>
        <begin position="1"/>
        <end position="24"/>
    </location>
</feature>